<accession>C9RL69</accession>
<sequence>MKRYELDTIGQIYGAIISKTWSPTFRMQATLHETITPELLQQAADDLRIRFPYIFVALRKGSCSYYLEENDEPLKIKHDSEGILAYYGMDKAAHHCFRILYGEKHIALEVLHTLTDGHGARIILLTLVHRYLELKHDLPEVPANIQHDLVYSLKDRPSDEETGNAYAKNAGKNPVDLKEPKPYRLQGTLLPSDQKIITIGTINSEPLIAQAHHYGATVTTFLATIMAEVVNDLQNKTPNQKKQPIAIGIPVNVREILASKTMRNYTAQKNLTLRPEQLDFSLEQKCNLMGLQLKDFRQDKDLVRNLTAAYVAPLENPLAKYTPCVIKNRLISYLYTKEADAVMSTQISNLGDTDLPEEMRPFIDSVYFILGKEKALPNTCSAISCNGKTNISFTRYIQESTFEDEFFRRLRKLGLNVEIQDPSK</sequence>
<evidence type="ECO:0000313" key="2">
    <source>
        <dbReference type="EMBL" id="ACX74016.1"/>
    </source>
</evidence>
<feature type="region of interest" description="Disordered" evidence="1">
    <location>
        <begin position="156"/>
        <end position="176"/>
    </location>
</feature>
<dbReference type="HOGENOM" id="CLU_031688_0_0_0"/>
<evidence type="ECO:0000256" key="1">
    <source>
        <dbReference type="SAM" id="MobiDB-lite"/>
    </source>
</evidence>
<reference evidence="2 5" key="1">
    <citation type="submission" date="2009-10" db="EMBL/GenBank/DDBJ databases">
        <title>Complete sequence of Fibrobacter succinogenes subsp. succinogenes S85.</title>
        <authorList>
            <consortium name="US DOE Joint Genome Institute"/>
            <person name="Lucas S."/>
            <person name="Copeland A."/>
            <person name="Lapidus A."/>
            <person name="Glavina del Rio T."/>
            <person name="Tice H."/>
            <person name="Bruce D."/>
            <person name="Goodwin L."/>
            <person name="Pitluck S."/>
            <person name="Chertkov O."/>
            <person name="Detter J.C."/>
            <person name="Han C."/>
            <person name="Tapia R."/>
            <person name="Larimer F."/>
            <person name="Land M."/>
            <person name="Hauser L."/>
            <person name="Kyrpides N."/>
            <person name="Mikhailova N."/>
            <person name="Weimer P.J."/>
            <person name="Stevenson D.M."/>
            <person name="Boyum J."/>
            <person name="Brumm P.I."/>
            <person name="Mead D."/>
        </authorList>
    </citation>
    <scope>NUCLEOTIDE SEQUENCE [LARGE SCALE GENOMIC DNA]</scope>
    <source>
        <strain evidence="5">ATCC 19169 / S85</strain>
        <strain evidence="2">S85</strain>
    </source>
</reference>
<name>C9RL69_FIBSS</name>
<dbReference type="EMBL" id="CP002158">
    <property type="protein sequence ID" value="ADL27248.1"/>
    <property type="molecule type" value="Genomic_DNA"/>
</dbReference>
<protein>
    <recommendedName>
        <fullName evidence="6">Alcohol acetyltransferase</fullName>
    </recommendedName>
</protein>
<dbReference type="Proteomes" id="UP000001497">
    <property type="component" value="Chromosome"/>
</dbReference>
<keyword evidence="5" id="KW-1185">Reference proteome</keyword>
<evidence type="ECO:0008006" key="6">
    <source>
        <dbReference type="Google" id="ProtNLM"/>
    </source>
</evidence>
<evidence type="ECO:0000313" key="3">
    <source>
        <dbReference type="EMBL" id="ADL27248.1"/>
    </source>
</evidence>
<reference evidence="4" key="2">
    <citation type="submission" date="2010-08" db="EMBL/GenBank/DDBJ databases">
        <title>Complete sequence of Fibrobacter succinogenes subsp. succinogenes S85.</title>
        <authorList>
            <person name="Durkin A.S."/>
            <person name="Nelson K.E."/>
            <person name="Morrison M."/>
            <person name="Forsberg C.W."/>
            <person name="Wilson D.B."/>
            <person name="Russell J.B."/>
            <person name="Cann I.K.O."/>
            <person name="Mackie R.I."/>
            <person name="White B.A."/>
        </authorList>
    </citation>
    <scope>NUCLEOTIDE SEQUENCE [LARGE SCALE GENOMIC DNA]</scope>
    <source>
        <strain evidence="4">ATCC 19169 / S85</strain>
    </source>
</reference>
<gene>
    <name evidence="2" type="ordered locus">Fisuc_0404</name>
    <name evidence="3" type="ordered locus">FSU_0819</name>
</gene>
<evidence type="ECO:0000313" key="5">
    <source>
        <dbReference type="Proteomes" id="UP000001497"/>
    </source>
</evidence>
<dbReference type="KEGG" id="fsu:Fisuc_0404"/>
<evidence type="ECO:0000313" key="4">
    <source>
        <dbReference type="Proteomes" id="UP000000517"/>
    </source>
</evidence>
<dbReference type="eggNOG" id="COG4908">
    <property type="taxonomic scope" value="Bacteria"/>
</dbReference>
<dbReference type="EMBL" id="CP001792">
    <property type="protein sequence ID" value="ACX74016.1"/>
    <property type="molecule type" value="Genomic_DNA"/>
</dbReference>
<dbReference type="Proteomes" id="UP000000517">
    <property type="component" value="Chromosome"/>
</dbReference>
<dbReference type="KEGG" id="fsc:FSU_0819"/>
<organism evidence="3 4">
    <name type="scientific">Fibrobacter succinogenes (strain ATCC 19169 / S85)</name>
    <dbReference type="NCBI Taxonomy" id="59374"/>
    <lineage>
        <taxon>Bacteria</taxon>
        <taxon>Pseudomonadati</taxon>
        <taxon>Fibrobacterota</taxon>
        <taxon>Fibrobacteria</taxon>
        <taxon>Fibrobacterales</taxon>
        <taxon>Fibrobacteraceae</taxon>
        <taxon>Fibrobacter</taxon>
    </lineage>
</organism>
<reference evidence="3" key="3">
    <citation type="submission" date="2010-08" db="EMBL/GenBank/DDBJ databases">
        <authorList>
            <person name="Durkin A.S."/>
            <person name="Nelson K.E."/>
            <person name="Morrison M."/>
            <person name="Forsberg C.W."/>
            <person name="Wilson D.B."/>
            <person name="Russell J.B."/>
            <person name="Cann I.K.O."/>
            <person name="Mackie R.I."/>
            <person name="White B.A."/>
        </authorList>
    </citation>
    <scope>NUCLEOTIDE SEQUENCE</scope>
    <source>
        <strain evidence="3">S85</strain>
    </source>
</reference>
<dbReference type="AlphaFoldDB" id="C9RL69"/>
<dbReference type="PATRIC" id="fig|59374.8.peg.795"/>
<dbReference type="OrthoDB" id="4876345at2"/>
<dbReference type="RefSeq" id="WP_012820246.1">
    <property type="nucleotide sequence ID" value="NC_013410.1"/>
</dbReference>
<proteinExistence type="predicted"/>
<dbReference type="STRING" id="59374.FSU_0819"/>